<comment type="caution">
    <text evidence="3">The sequence shown here is derived from an EMBL/GenBank/DDBJ whole genome shotgun (WGS) entry which is preliminary data.</text>
</comment>
<evidence type="ECO:0000256" key="1">
    <source>
        <dbReference type="SAM" id="MobiDB-lite"/>
    </source>
</evidence>
<evidence type="ECO:0000313" key="3">
    <source>
        <dbReference type="EMBL" id="MED6106612.1"/>
    </source>
</evidence>
<protein>
    <submittedName>
        <fullName evidence="3">Uncharacterized protein</fullName>
    </submittedName>
</protein>
<organism evidence="3 4">
    <name type="scientific">Stylosanthes scabra</name>
    <dbReference type="NCBI Taxonomy" id="79078"/>
    <lineage>
        <taxon>Eukaryota</taxon>
        <taxon>Viridiplantae</taxon>
        <taxon>Streptophyta</taxon>
        <taxon>Embryophyta</taxon>
        <taxon>Tracheophyta</taxon>
        <taxon>Spermatophyta</taxon>
        <taxon>Magnoliopsida</taxon>
        <taxon>eudicotyledons</taxon>
        <taxon>Gunneridae</taxon>
        <taxon>Pentapetalae</taxon>
        <taxon>rosids</taxon>
        <taxon>fabids</taxon>
        <taxon>Fabales</taxon>
        <taxon>Fabaceae</taxon>
        <taxon>Papilionoideae</taxon>
        <taxon>50 kb inversion clade</taxon>
        <taxon>dalbergioids sensu lato</taxon>
        <taxon>Dalbergieae</taxon>
        <taxon>Pterocarpus clade</taxon>
        <taxon>Stylosanthes</taxon>
    </lineage>
</organism>
<dbReference type="EMBL" id="JASCZI010000012">
    <property type="protein sequence ID" value="MED6106612.1"/>
    <property type="molecule type" value="Genomic_DNA"/>
</dbReference>
<sequence>MAKHGVCHALAIILIIAAIIYSTIANDFHETALTKQKSSKKQSKSYWFPRYYDAFHLDSCIKQCSEKIQDNEQRLLERCKEKCKMLKECMNKCDEMFADKNKRRNCYKGCKFERTGTHELQNNPYLKREDDKQNNVTKRS</sequence>
<evidence type="ECO:0000313" key="4">
    <source>
        <dbReference type="Proteomes" id="UP001341840"/>
    </source>
</evidence>
<reference evidence="3 4" key="1">
    <citation type="journal article" date="2023" name="Plants (Basel)">
        <title>Bridging the Gap: Combining Genomics and Transcriptomics Approaches to Understand Stylosanthes scabra, an Orphan Legume from the Brazilian Caatinga.</title>
        <authorList>
            <person name="Ferreira-Neto J.R.C."/>
            <person name="da Silva M.D."/>
            <person name="Binneck E."/>
            <person name="de Melo N.F."/>
            <person name="da Silva R.H."/>
            <person name="de Melo A.L.T.M."/>
            <person name="Pandolfi V."/>
            <person name="Bustamante F.O."/>
            <person name="Brasileiro-Vidal A.C."/>
            <person name="Benko-Iseppon A.M."/>
        </authorList>
    </citation>
    <scope>NUCLEOTIDE SEQUENCE [LARGE SCALE GENOMIC DNA]</scope>
    <source>
        <tissue evidence="3">Leaves</tissue>
    </source>
</reference>
<feature type="chain" id="PRO_5046355058" evidence="2">
    <location>
        <begin position="26"/>
        <end position="140"/>
    </location>
</feature>
<gene>
    <name evidence="3" type="ORF">PIB30_005894</name>
</gene>
<feature type="signal peptide" evidence="2">
    <location>
        <begin position="1"/>
        <end position="25"/>
    </location>
</feature>
<feature type="region of interest" description="Disordered" evidence="1">
    <location>
        <begin position="121"/>
        <end position="140"/>
    </location>
</feature>
<dbReference type="Proteomes" id="UP001341840">
    <property type="component" value="Unassembled WGS sequence"/>
</dbReference>
<keyword evidence="4" id="KW-1185">Reference proteome</keyword>
<accession>A0ABU6Q460</accession>
<evidence type="ECO:0000256" key="2">
    <source>
        <dbReference type="SAM" id="SignalP"/>
    </source>
</evidence>
<name>A0ABU6Q460_9FABA</name>
<proteinExistence type="predicted"/>
<keyword evidence="2" id="KW-0732">Signal</keyword>